<reference evidence="2" key="2">
    <citation type="submission" date="2023-04" db="EMBL/GenBank/DDBJ databases">
        <authorList>
            <person name="Bruccoleri R.E."/>
            <person name="Oakeley E.J."/>
            <person name="Faust A.-M."/>
            <person name="Dessus-Babus S."/>
            <person name="Altorfer M."/>
            <person name="Burckhardt D."/>
            <person name="Oertli M."/>
            <person name="Naumann U."/>
            <person name="Petersen F."/>
            <person name="Wong J."/>
        </authorList>
    </citation>
    <scope>NUCLEOTIDE SEQUENCE</scope>
    <source>
        <strain evidence="2">GSM-AAB239-AS_SAM_17_03QT</strain>
        <tissue evidence="2">Leaf</tissue>
    </source>
</reference>
<dbReference type="AlphaFoldDB" id="A0AAX6E5W9"/>
<accession>A0AAX6E5W9</accession>
<reference evidence="2" key="1">
    <citation type="journal article" date="2023" name="GigaByte">
        <title>Genome assembly of the bearded iris, Iris pallida Lam.</title>
        <authorList>
            <person name="Bruccoleri R.E."/>
            <person name="Oakeley E.J."/>
            <person name="Faust A.M.E."/>
            <person name="Altorfer M."/>
            <person name="Dessus-Babus S."/>
            <person name="Burckhardt D."/>
            <person name="Oertli M."/>
            <person name="Naumann U."/>
            <person name="Petersen F."/>
            <person name="Wong J."/>
        </authorList>
    </citation>
    <scope>NUCLEOTIDE SEQUENCE</scope>
    <source>
        <strain evidence="2">GSM-AAB239-AS_SAM_17_03QT</strain>
    </source>
</reference>
<name>A0AAX6E5W9_IRIPA</name>
<gene>
    <name evidence="3" type="ORF">M6B38_127730</name>
    <name evidence="2" type="ORF">M6B38_207285</name>
</gene>
<evidence type="ECO:0000313" key="3">
    <source>
        <dbReference type="EMBL" id="KAJ6823731.1"/>
    </source>
</evidence>
<dbReference type="EMBL" id="JANAVB010039817">
    <property type="protein sequence ID" value="KAJ6799436.1"/>
    <property type="molecule type" value="Genomic_DNA"/>
</dbReference>
<comment type="caution">
    <text evidence="2">The sequence shown here is derived from an EMBL/GenBank/DDBJ whole genome shotgun (WGS) entry which is preliminary data.</text>
</comment>
<keyword evidence="4" id="KW-1185">Reference proteome</keyword>
<dbReference type="Proteomes" id="UP001140949">
    <property type="component" value="Unassembled WGS sequence"/>
</dbReference>
<proteinExistence type="predicted"/>
<dbReference type="EMBL" id="JANAVB010022598">
    <property type="protein sequence ID" value="KAJ6823731.1"/>
    <property type="molecule type" value="Genomic_DNA"/>
</dbReference>
<organism evidence="2 4">
    <name type="scientific">Iris pallida</name>
    <name type="common">Sweet iris</name>
    <dbReference type="NCBI Taxonomy" id="29817"/>
    <lineage>
        <taxon>Eukaryota</taxon>
        <taxon>Viridiplantae</taxon>
        <taxon>Streptophyta</taxon>
        <taxon>Embryophyta</taxon>
        <taxon>Tracheophyta</taxon>
        <taxon>Spermatophyta</taxon>
        <taxon>Magnoliopsida</taxon>
        <taxon>Liliopsida</taxon>
        <taxon>Asparagales</taxon>
        <taxon>Iridaceae</taxon>
        <taxon>Iridoideae</taxon>
        <taxon>Irideae</taxon>
        <taxon>Iris</taxon>
    </lineage>
</organism>
<sequence length="81" mass="8611">MVVSILEMAVVKWRRIGQVQVFVGSVMMVALEAEAAGVPRGVGGQVLGYCRRRHRREGGVGNVDTDGQGDSSAGRDGRGRV</sequence>
<protein>
    <submittedName>
        <fullName evidence="2">Uncharacterized protein</fullName>
    </submittedName>
</protein>
<evidence type="ECO:0000313" key="2">
    <source>
        <dbReference type="EMBL" id="KAJ6799436.1"/>
    </source>
</evidence>
<feature type="region of interest" description="Disordered" evidence="1">
    <location>
        <begin position="57"/>
        <end position="81"/>
    </location>
</feature>
<evidence type="ECO:0000313" key="4">
    <source>
        <dbReference type="Proteomes" id="UP001140949"/>
    </source>
</evidence>
<evidence type="ECO:0000256" key="1">
    <source>
        <dbReference type="SAM" id="MobiDB-lite"/>
    </source>
</evidence>